<dbReference type="Pfam" id="PF02305">
    <property type="entry name" value="Phage_F"/>
    <property type="match status" value="1"/>
</dbReference>
<accession>A0A976N2S0</accession>
<dbReference type="InterPro" id="IPR016184">
    <property type="entry name" value="Capsid/spike_ssDNA_virus"/>
</dbReference>
<comment type="subcellular location">
    <subcellularLocation>
        <location evidence="1">Virion</location>
    </subcellularLocation>
</comment>
<organism evidence="6">
    <name type="scientific">Dipodfec virus RodF1_47</name>
    <dbReference type="NCBI Taxonomy" id="2929298"/>
    <lineage>
        <taxon>Viruses</taxon>
        <taxon>Monodnaviria</taxon>
        <taxon>Sangervirae</taxon>
        <taxon>Phixviricota</taxon>
        <taxon>Malgrandaviricetes</taxon>
        <taxon>Petitvirales</taxon>
        <taxon>Microviridae</taxon>
    </lineage>
</organism>
<dbReference type="InterPro" id="IPR003514">
    <property type="entry name" value="Microviridae_protein_F"/>
</dbReference>
<dbReference type="GO" id="GO:0039615">
    <property type="term" value="C:T=1 icosahedral viral capsid"/>
    <property type="evidence" value="ECO:0007669"/>
    <property type="project" value="UniProtKB-KW"/>
</dbReference>
<reference evidence="6" key="1">
    <citation type="submission" date="2022-02" db="EMBL/GenBank/DDBJ databases">
        <title>Towards deciphering the DNA virus diversity associated with rodent species in the families Cricetidae and Heteromyidae.</title>
        <authorList>
            <person name="Lund M."/>
            <person name="Larsen B.B."/>
            <person name="Gryseels S."/>
            <person name="Kraberger S."/>
            <person name="Rowsey D.M."/>
            <person name="Steger L."/>
            <person name="Yule K.M."/>
            <person name="Upham N.S."/>
            <person name="Worobey M."/>
            <person name="Van Doorslaer K."/>
            <person name="Varsani A."/>
        </authorList>
    </citation>
    <scope>NUCLEOTIDE SEQUENCE</scope>
    <source>
        <strain evidence="6">NeonRodF1_47</strain>
    </source>
</reference>
<dbReference type="Gene3D" id="2.60.169.10">
    <property type="entry name" value="Microviridae F protein"/>
    <property type="match status" value="2"/>
</dbReference>
<comment type="similarity">
    <text evidence="2">Belongs to the microviridae F protein family.</text>
</comment>
<keyword evidence="3" id="KW-1140">T=1 icosahedral capsid protein</keyword>
<evidence type="ECO:0000313" key="6">
    <source>
        <dbReference type="EMBL" id="UPW41993.1"/>
    </source>
</evidence>
<dbReference type="GO" id="GO:0005198">
    <property type="term" value="F:structural molecule activity"/>
    <property type="evidence" value="ECO:0007669"/>
    <property type="project" value="InterPro"/>
</dbReference>
<protein>
    <submittedName>
        <fullName evidence="6">Major capsid protein</fullName>
    </submittedName>
</protein>
<dbReference type="InterPro" id="IPR037002">
    <property type="entry name" value="Microviridae_protein_F_sf"/>
</dbReference>
<keyword evidence="4" id="KW-0167">Capsid protein</keyword>
<sequence>MVNTSMPLSTSEVFSRVPKSSAVTYSTFDRSHRHLTAIDASYCYPILVDDVLPGDIFSLEGRHLNRLLTPIKPFMDNLRARYFYFYCPSRLVWNNWKAFMGEKKRPDSTPKQYQVPMLNSGATGVEVGSIFDYAGIPTGVPNLEFCALPFRAMNLVYNEWLRDENLGDWLQVGGTGSTEQELEDNEFGDSDQLSNYKLFRIAKPHDYFTSGLPQQQLGSAMSLSIGSMAPVKTGSPIITDSMTGMVVGRANGAVYTDGNNYALAVNQQANGYGSINAFGPAQSAGLSAPIVPRNLYADLTEVTGFTISDFRTAMQLQALKELNMRMGHRYKEIIYGEFDVMVSDATLDRPEFLGSYSLYFNTIPVASTAESGDNPQGNLSAFSYTDNSPRHGFTKAFEEHGYVIGFCVVQTDQTYQQGLNRMWSRKNKYDFYTPLLADISEQSVKMKEILAQGSDVMSSDGTTPVDETTFTFQEAWAEYRYKPNMVSGKMRSTAQGTLDVWHLAAKYAPSVIEGQNVGIPFNDDFIRDNTRETLERVLAVKGEPQIESDNYFNLRCTREMPIYSVPAYLTGRL</sequence>
<evidence type="ECO:0000256" key="5">
    <source>
        <dbReference type="ARBA" id="ARBA00022844"/>
    </source>
</evidence>
<dbReference type="SUPFAM" id="SSF88645">
    <property type="entry name" value="ssDNA viruses"/>
    <property type="match status" value="1"/>
</dbReference>
<keyword evidence="5" id="KW-0946">Virion</keyword>
<proteinExistence type="inferred from homology"/>
<name>A0A976N2S0_9VIRU</name>
<dbReference type="EMBL" id="OM869706">
    <property type="protein sequence ID" value="UPW41993.1"/>
    <property type="molecule type" value="Genomic_DNA"/>
</dbReference>
<evidence type="ECO:0000256" key="4">
    <source>
        <dbReference type="ARBA" id="ARBA00022561"/>
    </source>
</evidence>
<evidence type="ECO:0000256" key="2">
    <source>
        <dbReference type="ARBA" id="ARBA00009963"/>
    </source>
</evidence>
<evidence type="ECO:0000256" key="1">
    <source>
        <dbReference type="ARBA" id="ARBA00004328"/>
    </source>
</evidence>
<evidence type="ECO:0000256" key="3">
    <source>
        <dbReference type="ARBA" id="ARBA00022431"/>
    </source>
</evidence>